<accession>A0ACB7ZNE5</accession>
<evidence type="ECO:0000313" key="1">
    <source>
        <dbReference type="EMBL" id="KAH7867508.1"/>
    </source>
</evidence>
<reference evidence="1 2" key="1">
    <citation type="journal article" date="2021" name="Hortic Res">
        <title>High-quality reference genome and annotation aids understanding of berry development for evergreen blueberry (Vaccinium darrowii).</title>
        <authorList>
            <person name="Yu J."/>
            <person name="Hulse-Kemp A.M."/>
            <person name="Babiker E."/>
            <person name="Staton M."/>
        </authorList>
    </citation>
    <scope>NUCLEOTIDE SEQUENCE [LARGE SCALE GENOMIC DNA]</scope>
    <source>
        <strain evidence="2">cv. NJ 8807/NJ 8810</strain>
        <tissue evidence="1">Young leaf</tissue>
    </source>
</reference>
<dbReference type="EMBL" id="CM037159">
    <property type="protein sequence ID" value="KAH7867508.1"/>
    <property type="molecule type" value="Genomic_DNA"/>
</dbReference>
<evidence type="ECO:0000313" key="2">
    <source>
        <dbReference type="Proteomes" id="UP000828048"/>
    </source>
</evidence>
<protein>
    <submittedName>
        <fullName evidence="1">Uncharacterized protein</fullName>
    </submittedName>
</protein>
<comment type="caution">
    <text evidence="1">The sequence shown here is derived from an EMBL/GenBank/DDBJ whole genome shotgun (WGS) entry which is preliminary data.</text>
</comment>
<sequence>MAAGDPFVRVFFESHEPQFHAEGGLFYLHTASGQSDLAGVSTRQGSESLTYEANPAFISKYLGLYPMGPVRVWENKDGFSSWLDSLIYYSFLMSNDEGINEPWFVKDIPAPNAYQLTVLENNLNHILRDGELKKIMLKTGSREWHVPVAHGGIANCCFTKFLFEHKVSELDFIFVGVSHTGILQVIVFARHGGERMLEWFQMSKHICPVRDITIERKRYTIEAMVVEKGMPRTTSKIAKPYQRVVLQDAEGTKIQGTIFGEDIAILSNTLKMFQTYSISNATVDKLDVQHRFVDHCFQLKISARTPIQTKLIDGLTIRTLKFNFTPIADIASIDDVDAKIDMLFAILEVGPRKPAGKSMIADLRIIDQGFIPTTVTLWDQFSDTEATAISNLSGPFPIPIAYRLKLAAKDGTNLGTRSSTTFVFNPPIPAAAALQACTKFWISSSDPICESPFPPHAIPITEGDVDLFRFAVNVEFLEAEYLLWAALGYGLDRVAPQLVLGGPSPIGPQKANLDFLTENIITEFAYQEVGHLRLLEKTVGLFPRPLLDLSPHNFATLFDEAFGYKLDPPFDPYRDSLSYMLSSYVIPYVGLVGYVGGNPLLIGYKSKRLLAGLLGVESGQDAVIRMYLYERAEEVVLPYNIKVAEFTTRISELRNRLAKCGIKDEGIIVPLQLGAENRTESNVLSANFYSISYRRTPAEILRILYNTGDEHLPEGETKTTKEPPQPPRRRRPPPPATSPDAILSSTAGGHQSMRWNGMLICLLQVYLRCRTLHLGNHKFFFTSIGWTTLILQLIQYLAAAKYVACRMSRDGYGDMEACVDAGK</sequence>
<name>A0ACB7ZNE5_9ERIC</name>
<keyword evidence="2" id="KW-1185">Reference proteome</keyword>
<proteinExistence type="predicted"/>
<organism evidence="1 2">
    <name type="scientific">Vaccinium darrowii</name>
    <dbReference type="NCBI Taxonomy" id="229202"/>
    <lineage>
        <taxon>Eukaryota</taxon>
        <taxon>Viridiplantae</taxon>
        <taxon>Streptophyta</taxon>
        <taxon>Embryophyta</taxon>
        <taxon>Tracheophyta</taxon>
        <taxon>Spermatophyta</taxon>
        <taxon>Magnoliopsida</taxon>
        <taxon>eudicotyledons</taxon>
        <taxon>Gunneridae</taxon>
        <taxon>Pentapetalae</taxon>
        <taxon>asterids</taxon>
        <taxon>Ericales</taxon>
        <taxon>Ericaceae</taxon>
        <taxon>Vaccinioideae</taxon>
        <taxon>Vaccinieae</taxon>
        <taxon>Vaccinium</taxon>
    </lineage>
</organism>
<gene>
    <name evidence="1" type="ORF">Vadar_034332</name>
</gene>
<dbReference type="Proteomes" id="UP000828048">
    <property type="component" value="Chromosome 9"/>
</dbReference>